<dbReference type="SUPFAM" id="SSF103473">
    <property type="entry name" value="MFS general substrate transporter"/>
    <property type="match status" value="1"/>
</dbReference>
<feature type="transmembrane region" description="Helical" evidence="2">
    <location>
        <begin position="140"/>
        <end position="163"/>
    </location>
</feature>
<dbReference type="EMBL" id="CAKOFQ010007648">
    <property type="protein sequence ID" value="CAH2005602.1"/>
    <property type="molecule type" value="Genomic_DNA"/>
</dbReference>
<keyword evidence="2" id="KW-0812">Transmembrane</keyword>
<dbReference type="PANTHER" id="PTHR11360">
    <property type="entry name" value="MONOCARBOXYLATE TRANSPORTER"/>
    <property type="match status" value="1"/>
</dbReference>
<dbReference type="InterPro" id="IPR050327">
    <property type="entry name" value="Proton-linked_MCT"/>
</dbReference>
<reference evidence="3" key="1">
    <citation type="submission" date="2022-03" db="EMBL/GenBank/DDBJ databases">
        <authorList>
            <person name="Sayadi A."/>
        </authorList>
    </citation>
    <scope>NUCLEOTIDE SEQUENCE</scope>
</reference>
<name>A0A9P0M362_ACAOB</name>
<dbReference type="GO" id="GO:0008028">
    <property type="term" value="F:monocarboxylic acid transmembrane transporter activity"/>
    <property type="evidence" value="ECO:0007669"/>
    <property type="project" value="TreeGrafter"/>
</dbReference>
<dbReference type="InterPro" id="IPR036259">
    <property type="entry name" value="MFS_trans_sf"/>
</dbReference>
<dbReference type="Proteomes" id="UP001152888">
    <property type="component" value="Unassembled WGS sequence"/>
</dbReference>
<feature type="transmembrane region" description="Helical" evidence="2">
    <location>
        <begin position="416"/>
        <end position="438"/>
    </location>
</feature>
<feature type="transmembrane region" description="Helical" evidence="2">
    <location>
        <begin position="207"/>
        <end position="225"/>
    </location>
</feature>
<feature type="transmembrane region" description="Helical" evidence="2">
    <location>
        <begin position="114"/>
        <end position="134"/>
    </location>
</feature>
<evidence type="ECO:0000256" key="2">
    <source>
        <dbReference type="SAM" id="Phobius"/>
    </source>
</evidence>
<comment type="caution">
    <text evidence="3">The sequence shown here is derived from an EMBL/GenBank/DDBJ whole genome shotgun (WGS) entry which is preliminary data.</text>
</comment>
<proteinExistence type="predicted"/>
<evidence type="ECO:0000313" key="4">
    <source>
        <dbReference type="Proteomes" id="UP001152888"/>
    </source>
</evidence>
<evidence type="ECO:0000256" key="1">
    <source>
        <dbReference type="SAM" id="MobiDB-lite"/>
    </source>
</evidence>
<feature type="transmembrane region" description="Helical" evidence="2">
    <location>
        <begin position="175"/>
        <end position="195"/>
    </location>
</feature>
<keyword evidence="2" id="KW-0472">Membrane</keyword>
<dbReference type="PANTHER" id="PTHR11360:SF299">
    <property type="entry name" value="GEM-1"/>
    <property type="match status" value="1"/>
</dbReference>
<feature type="transmembrane region" description="Helical" evidence="2">
    <location>
        <begin position="562"/>
        <end position="584"/>
    </location>
</feature>
<feature type="compositionally biased region" description="Low complexity" evidence="1">
    <location>
        <begin position="281"/>
        <end position="293"/>
    </location>
</feature>
<keyword evidence="2" id="KW-1133">Transmembrane helix</keyword>
<feature type="transmembrane region" description="Helical" evidence="2">
    <location>
        <begin position="450"/>
        <end position="473"/>
    </location>
</feature>
<dbReference type="OrthoDB" id="8861968at2759"/>
<feature type="transmembrane region" description="Helical" evidence="2">
    <location>
        <begin position="84"/>
        <end position="102"/>
    </location>
</feature>
<sequence length="589" mass="66399">MEENRDSRPSRSDGLAIDGVLTTQPELGPSVPDGGYGWIVFLATLFFQTLIPSLAVSFGMFLAFSRLPNLSKEDSNPKLWDDRLLYTPLLFIATWTFVDPASRILISTSRWPRLVSVAGTCLTCAGLLFLWMGMAEYGESSLYTLAGLLSGGGASILISQCEILLAQYFKSKHTILAYITQAVTALGFIAAPIVIGHHILNSSILNVLLWYQAIILQGLVCSLTFKKPAYLKSKYRANRYNYVTANPDDEEDIFSKNSRELQIKRQDNGSTVTIERHEIPSTSNDTTNNSDSVNKSTKNWVTFEDVANENAIPKREWETFDDTEQVKPKENWEKFEDADEDTNEGKDRIGTFKISNGHTPMPLFSDSPVNNNNTYSYEVLEPPDVAPEPAVFMPVSETAQKFVSFKMLKQPTFYKSLLTVITTKYSIFIFYTLFPSYLYQELDGLRMHGVAALMGVLSLSTLLFSGVSFWMNIERSRRPICLWFLCWVGCFGYFMVSDSTNKQVLTFGAVQVILSIATLQYVGMPLLGLTIRGEASQEYSLICTLTGCAFLLFLFMNPTFRVMFRIMAVLHFLVGSLWFSNFIYKRIIK</sequence>
<feature type="region of interest" description="Disordered" evidence="1">
    <location>
        <begin position="265"/>
        <end position="293"/>
    </location>
</feature>
<organism evidence="3 4">
    <name type="scientific">Acanthoscelides obtectus</name>
    <name type="common">Bean weevil</name>
    <name type="synonym">Bruchus obtectus</name>
    <dbReference type="NCBI Taxonomy" id="200917"/>
    <lineage>
        <taxon>Eukaryota</taxon>
        <taxon>Metazoa</taxon>
        <taxon>Ecdysozoa</taxon>
        <taxon>Arthropoda</taxon>
        <taxon>Hexapoda</taxon>
        <taxon>Insecta</taxon>
        <taxon>Pterygota</taxon>
        <taxon>Neoptera</taxon>
        <taxon>Endopterygota</taxon>
        <taxon>Coleoptera</taxon>
        <taxon>Polyphaga</taxon>
        <taxon>Cucujiformia</taxon>
        <taxon>Chrysomeloidea</taxon>
        <taxon>Chrysomelidae</taxon>
        <taxon>Bruchinae</taxon>
        <taxon>Bruchini</taxon>
        <taxon>Acanthoscelides</taxon>
    </lineage>
</organism>
<feature type="transmembrane region" description="Helical" evidence="2">
    <location>
        <begin position="508"/>
        <end position="527"/>
    </location>
</feature>
<gene>
    <name evidence="3" type="ORF">ACAOBT_LOCUS28638</name>
</gene>
<feature type="transmembrane region" description="Helical" evidence="2">
    <location>
        <begin position="539"/>
        <end position="556"/>
    </location>
</feature>
<dbReference type="AlphaFoldDB" id="A0A9P0M362"/>
<evidence type="ECO:0000313" key="3">
    <source>
        <dbReference type="EMBL" id="CAH2005602.1"/>
    </source>
</evidence>
<feature type="transmembrane region" description="Helical" evidence="2">
    <location>
        <begin position="480"/>
        <end position="496"/>
    </location>
</feature>
<accession>A0A9P0M362</accession>
<feature type="transmembrane region" description="Helical" evidence="2">
    <location>
        <begin position="38"/>
        <end position="64"/>
    </location>
</feature>
<protein>
    <submittedName>
        <fullName evidence="3">Uncharacterized protein</fullName>
    </submittedName>
</protein>
<keyword evidence="4" id="KW-1185">Reference proteome</keyword>